<evidence type="ECO:0000313" key="1">
    <source>
        <dbReference type="WBParaSite" id="GPUH_0002079001-mRNA-1"/>
    </source>
</evidence>
<name>A0A183EIH4_9BILA</name>
<accession>A0A183EIH4</accession>
<protein>
    <submittedName>
        <fullName evidence="1">Adaptin_N domain-containing protein</fullName>
    </submittedName>
</protein>
<organism evidence="1">
    <name type="scientific">Gongylonema pulchrum</name>
    <dbReference type="NCBI Taxonomy" id="637853"/>
    <lineage>
        <taxon>Eukaryota</taxon>
        <taxon>Metazoa</taxon>
        <taxon>Ecdysozoa</taxon>
        <taxon>Nematoda</taxon>
        <taxon>Chromadorea</taxon>
        <taxon>Rhabditida</taxon>
        <taxon>Spirurina</taxon>
        <taxon>Spiruromorpha</taxon>
        <taxon>Spiruroidea</taxon>
        <taxon>Gongylonematidae</taxon>
        <taxon>Gongylonema</taxon>
    </lineage>
</organism>
<sequence>LMQMVYGVAHLILVFDEAVVVSNDLSKGIDIVTKLLKSDEIFWKLVVELLYFLERCTSLGEVTLLLMAVASLLVENISQRHTFAQQSVLECIAKRAESKQCSLSLHACEDIVQKLRSTSIIQSSAILTSILKE</sequence>
<dbReference type="AlphaFoldDB" id="A0A183EIH4"/>
<reference evidence="1" key="1">
    <citation type="submission" date="2016-06" db="UniProtKB">
        <authorList>
            <consortium name="WormBaseParasite"/>
        </authorList>
    </citation>
    <scope>IDENTIFICATION</scope>
</reference>
<dbReference type="WBParaSite" id="GPUH_0002079001-mRNA-1">
    <property type="protein sequence ID" value="GPUH_0002079001-mRNA-1"/>
    <property type="gene ID" value="GPUH_0002079001"/>
</dbReference>
<proteinExistence type="predicted"/>